<feature type="chain" id="PRO_5002223521" description="Secreted protein" evidence="1">
    <location>
        <begin position="29"/>
        <end position="70"/>
    </location>
</feature>
<dbReference type="HOGENOM" id="CLU_2758737_0_0_1"/>
<dbReference type="AlphaFoldDB" id="A0A0C9Z0W9"/>
<organism evidence="2 3">
    <name type="scientific">Pisolithus microcarpus 441</name>
    <dbReference type="NCBI Taxonomy" id="765257"/>
    <lineage>
        <taxon>Eukaryota</taxon>
        <taxon>Fungi</taxon>
        <taxon>Dikarya</taxon>
        <taxon>Basidiomycota</taxon>
        <taxon>Agaricomycotina</taxon>
        <taxon>Agaricomycetes</taxon>
        <taxon>Agaricomycetidae</taxon>
        <taxon>Boletales</taxon>
        <taxon>Sclerodermatineae</taxon>
        <taxon>Pisolithaceae</taxon>
        <taxon>Pisolithus</taxon>
    </lineage>
</organism>
<evidence type="ECO:0000313" key="3">
    <source>
        <dbReference type="Proteomes" id="UP000054018"/>
    </source>
</evidence>
<dbReference type="Proteomes" id="UP000054018">
    <property type="component" value="Unassembled WGS sequence"/>
</dbReference>
<reference evidence="3" key="2">
    <citation type="submission" date="2015-01" db="EMBL/GenBank/DDBJ databases">
        <title>Evolutionary Origins and Diversification of the Mycorrhizal Mutualists.</title>
        <authorList>
            <consortium name="DOE Joint Genome Institute"/>
            <consortium name="Mycorrhizal Genomics Consortium"/>
            <person name="Kohler A."/>
            <person name="Kuo A."/>
            <person name="Nagy L.G."/>
            <person name="Floudas D."/>
            <person name="Copeland A."/>
            <person name="Barry K.W."/>
            <person name="Cichocki N."/>
            <person name="Veneault-Fourrey C."/>
            <person name="LaButti K."/>
            <person name="Lindquist E.A."/>
            <person name="Lipzen A."/>
            <person name="Lundell T."/>
            <person name="Morin E."/>
            <person name="Murat C."/>
            <person name="Riley R."/>
            <person name="Ohm R."/>
            <person name="Sun H."/>
            <person name="Tunlid A."/>
            <person name="Henrissat B."/>
            <person name="Grigoriev I.V."/>
            <person name="Hibbett D.S."/>
            <person name="Martin F."/>
        </authorList>
    </citation>
    <scope>NUCLEOTIDE SEQUENCE [LARGE SCALE GENOMIC DNA]</scope>
    <source>
        <strain evidence="3">441</strain>
    </source>
</reference>
<protein>
    <recommendedName>
        <fullName evidence="4">Secreted protein</fullName>
    </recommendedName>
</protein>
<feature type="signal peptide" evidence="1">
    <location>
        <begin position="1"/>
        <end position="28"/>
    </location>
</feature>
<dbReference type="EMBL" id="KN833685">
    <property type="protein sequence ID" value="KIK31140.1"/>
    <property type="molecule type" value="Genomic_DNA"/>
</dbReference>
<keyword evidence="1" id="KW-0732">Signal</keyword>
<sequence>MHTFPLLSYLILLSRCFLGLSHVRPVTTIPVCLVKVSPAQLYYCLVPVHYVVLYGHSSQILPLILVQLYR</sequence>
<reference evidence="2 3" key="1">
    <citation type="submission" date="2014-04" db="EMBL/GenBank/DDBJ databases">
        <authorList>
            <consortium name="DOE Joint Genome Institute"/>
            <person name="Kuo A."/>
            <person name="Kohler A."/>
            <person name="Costa M.D."/>
            <person name="Nagy L.G."/>
            <person name="Floudas D."/>
            <person name="Copeland A."/>
            <person name="Barry K.W."/>
            <person name="Cichocki N."/>
            <person name="Veneault-Fourrey C."/>
            <person name="LaButti K."/>
            <person name="Lindquist E.A."/>
            <person name="Lipzen A."/>
            <person name="Lundell T."/>
            <person name="Morin E."/>
            <person name="Murat C."/>
            <person name="Sun H."/>
            <person name="Tunlid A."/>
            <person name="Henrissat B."/>
            <person name="Grigoriev I.V."/>
            <person name="Hibbett D.S."/>
            <person name="Martin F."/>
            <person name="Nordberg H.P."/>
            <person name="Cantor M.N."/>
            <person name="Hua S.X."/>
        </authorList>
    </citation>
    <scope>NUCLEOTIDE SEQUENCE [LARGE SCALE GENOMIC DNA]</scope>
    <source>
        <strain evidence="2 3">441</strain>
    </source>
</reference>
<gene>
    <name evidence="2" type="ORF">PISMIDRAFT_670115</name>
</gene>
<evidence type="ECO:0000313" key="2">
    <source>
        <dbReference type="EMBL" id="KIK31140.1"/>
    </source>
</evidence>
<evidence type="ECO:0008006" key="4">
    <source>
        <dbReference type="Google" id="ProtNLM"/>
    </source>
</evidence>
<accession>A0A0C9Z0W9</accession>
<proteinExistence type="predicted"/>
<evidence type="ECO:0000256" key="1">
    <source>
        <dbReference type="SAM" id="SignalP"/>
    </source>
</evidence>
<name>A0A0C9Z0W9_9AGAM</name>
<keyword evidence="3" id="KW-1185">Reference proteome</keyword>